<feature type="compositionally biased region" description="Low complexity" evidence="1">
    <location>
        <begin position="694"/>
        <end position="703"/>
    </location>
</feature>
<keyword evidence="4" id="KW-1185">Reference proteome</keyword>
<feature type="compositionally biased region" description="Polar residues" evidence="1">
    <location>
        <begin position="379"/>
        <end position="392"/>
    </location>
</feature>
<feature type="compositionally biased region" description="Pro residues" evidence="1">
    <location>
        <begin position="837"/>
        <end position="847"/>
    </location>
</feature>
<gene>
    <name evidence="3" type="ORF">BDV98DRAFT_603537</name>
</gene>
<feature type="region of interest" description="Disordered" evidence="1">
    <location>
        <begin position="1"/>
        <end position="44"/>
    </location>
</feature>
<dbReference type="OrthoDB" id="3256387at2759"/>
<protein>
    <recommendedName>
        <fullName evidence="2">PH domain-containing protein</fullName>
    </recommendedName>
</protein>
<evidence type="ECO:0000256" key="1">
    <source>
        <dbReference type="SAM" id="MobiDB-lite"/>
    </source>
</evidence>
<feature type="compositionally biased region" description="Basic and acidic residues" evidence="1">
    <location>
        <begin position="793"/>
        <end position="803"/>
    </location>
</feature>
<feature type="region of interest" description="Disordered" evidence="1">
    <location>
        <begin position="374"/>
        <end position="459"/>
    </location>
</feature>
<accession>A0A5C3QKL7</accession>
<evidence type="ECO:0000313" key="3">
    <source>
        <dbReference type="EMBL" id="TFL02312.1"/>
    </source>
</evidence>
<feature type="domain" description="PH" evidence="2">
    <location>
        <begin position="204"/>
        <end position="336"/>
    </location>
</feature>
<feature type="compositionally biased region" description="Low complexity" evidence="1">
    <location>
        <begin position="146"/>
        <end position="158"/>
    </location>
</feature>
<feature type="compositionally biased region" description="Pro residues" evidence="1">
    <location>
        <begin position="864"/>
        <end position="879"/>
    </location>
</feature>
<feature type="region of interest" description="Disordered" evidence="1">
    <location>
        <begin position="998"/>
        <end position="1026"/>
    </location>
</feature>
<feature type="region of interest" description="Disordered" evidence="1">
    <location>
        <begin position="521"/>
        <end position="545"/>
    </location>
</feature>
<feature type="region of interest" description="Disordered" evidence="1">
    <location>
        <begin position="114"/>
        <end position="189"/>
    </location>
</feature>
<dbReference type="STRING" id="1884261.A0A5C3QKL7"/>
<dbReference type="SUPFAM" id="SSF50729">
    <property type="entry name" value="PH domain-like"/>
    <property type="match status" value="1"/>
</dbReference>
<dbReference type="Proteomes" id="UP000305067">
    <property type="component" value="Unassembled WGS sequence"/>
</dbReference>
<evidence type="ECO:0000259" key="2">
    <source>
        <dbReference type="PROSITE" id="PS50003"/>
    </source>
</evidence>
<proteinExistence type="predicted"/>
<dbReference type="AlphaFoldDB" id="A0A5C3QKL7"/>
<feature type="compositionally biased region" description="Low complexity" evidence="1">
    <location>
        <begin position="28"/>
        <end position="40"/>
    </location>
</feature>
<dbReference type="PROSITE" id="PS50003">
    <property type="entry name" value="PH_DOMAIN"/>
    <property type="match status" value="1"/>
</dbReference>
<feature type="compositionally biased region" description="Polar residues" evidence="1">
    <location>
        <begin position="438"/>
        <end position="449"/>
    </location>
</feature>
<dbReference type="EMBL" id="ML178822">
    <property type="protein sequence ID" value="TFL02312.1"/>
    <property type="molecule type" value="Genomic_DNA"/>
</dbReference>
<evidence type="ECO:0000313" key="4">
    <source>
        <dbReference type="Proteomes" id="UP000305067"/>
    </source>
</evidence>
<feature type="region of interest" description="Disordered" evidence="1">
    <location>
        <begin position="644"/>
        <end position="899"/>
    </location>
</feature>
<name>A0A5C3QKL7_9AGAR</name>
<dbReference type="InterPro" id="IPR001849">
    <property type="entry name" value="PH_domain"/>
</dbReference>
<feature type="compositionally biased region" description="Polar residues" evidence="1">
    <location>
        <begin position="166"/>
        <end position="189"/>
    </location>
</feature>
<sequence length="1084" mass="115358">MSVYHDTPWKGKQKSKNDDASFIHTGQHTPSLHSTTTTHSQSNKRGSIIFAASDALNSLKLRRRSRSVRHTSSVKNAPIILPEVIEISASRIAEEDNQERLRLREAAAQSLGLGPVISHTSQESEYTPLGGDPGSRTDVTYMGPQSSISLSSPLSTTSRKNYATGLASSHSRTNSVSFSPTASTSTYSNPIPSFPSNPAELSPYVQKSSILPKLYPPPSIRIFSLNKQWKLRHIILTSPPSSRASYLHLFKGTKKGNDHSSKESELERLEINEDSVVFVAEEGGRKGVIKIGGKDVGALKRELNGTDEFGRTMWVLQVPDQREAQNWIETVKTCILQLRSMKAGLGSVTQNLGSIEPRGDMDVMLSMRAQSLYVPPSPTATTPLQSIATGSQEGWRPQTSVSVSSISSDSSYSHHTAANIHSPTTTSSRALKGLFGNRSRSPSGASLTDPNPADRAQAENSFGFMGNSLINMMRPGNASASTFTAPSTAAIPSSANGHAPGGFAGMTPILDRKIVPGTWTLEDDDTLPDSSSWTVPTAGRSAEKATRTLSLQIPLQPPPRKRWTSIGPGNPPERIRISEDDLLAKPNPTFQQGMYGNAGGNGSLSAVGIGPGGDLAGSDRASVLSTPRAPSVQSISVSLQSVSTFASAERVSPVGGSAGRPSLETKRSSRRWSRQGSLPKRMTPPAGPPPAPPVQGSSSGPQPTNGRTSLDNRSHGRSSVHSMNSEKSATGIPSFGRQSTTPAGIPQQQGPPTGSLLHPNSASAHNRGASSHRTSMPPPRGPAPTIALPPAPHDPRGARRDSEPPLPMKAHASAVSSPSTTISRFRDRTFRISMMEPKPPPSSGLPPRPDETVSVASEGLPSRHLPPIPASPVPPPSKPEPLVDTKKPAFTPPRSTSLKKRLRILSAPASAPTTPIPPTLTLAASHPLRNSLQLQRNDSLSSNSRPETPVAEHIAHPKVQNDPSFIDGTVLPTPSPTSSYFPLVDVSSGIRASSRPRPIDIPLPSIDDHYPEFKSLSPPPRRTSKQLSQMEVDQAVAAARYIDTTPPGGVSRPQSILNLGEKDNVLTKSLTRRGSVVSVGIVSM</sequence>
<feature type="compositionally biased region" description="Polar residues" evidence="1">
    <location>
        <begin position="814"/>
        <end position="823"/>
    </location>
</feature>
<feature type="compositionally biased region" description="Polar residues" evidence="1">
    <location>
        <begin position="736"/>
        <end position="774"/>
    </location>
</feature>
<organism evidence="3 4">
    <name type="scientific">Pterulicium gracile</name>
    <dbReference type="NCBI Taxonomy" id="1884261"/>
    <lineage>
        <taxon>Eukaryota</taxon>
        <taxon>Fungi</taxon>
        <taxon>Dikarya</taxon>
        <taxon>Basidiomycota</taxon>
        <taxon>Agaricomycotina</taxon>
        <taxon>Agaricomycetes</taxon>
        <taxon>Agaricomycetidae</taxon>
        <taxon>Agaricales</taxon>
        <taxon>Pleurotineae</taxon>
        <taxon>Pterulaceae</taxon>
        <taxon>Pterulicium</taxon>
    </lineage>
</organism>
<feature type="compositionally biased region" description="Polar residues" evidence="1">
    <location>
        <begin position="414"/>
        <end position="429"/>
    </location>
</feature>
<reference evidence="3 4" key="1">
    <citation type="journal article" date="2019" name="Nat. Ecol. Evol.">
        <title>Megaphylogeny resolves global patterns of mushroom evolution.</title>
        <authorList>
            <person name="Varga T."/>
            <person name="Krizsan K."/>
            <person name="Foldi C."/>
            <person name="Dima B."/>
            <person name="Sanchez-Garcia M."/>
            <person name="Sanchez-Ramirez S."/>
            <person name="Szollosi G.J."/>
            <person name="Szarkandi J.G."/>
            <person name="Papp V."/>
            <person name="Albert L."/>
            <person name="Andreopoulos W."/>
            <person name="Angelini C."/>
            <person name="Antonin V."/>
            <person name="Barry K.W."/>
            <person name="Bougher N.L."/>
            <person name="Buchanan P."/>
            <person name="Buyck B."/>
            <person name="Bense V."/>
            <person name="Catcheside P."/>
            <person name="Chovatia M."/>
            <person name="Cooper J."/>
            <person name="Damon W."/>
            <person name="Desjardin D."/>
            <person name="Finy P."/>
            <person name="Geml J."/>
            <person name="Haridas S."/>
            <person name="Hughes K."/>
            <person name="Justo A."/>
            <person name="Karasinski D."/>
            <person name="Kautmanova I."/>
            <person name="Kiss B."/>
            <person name="Kocsube S."/>
            <person name="Kotiranta H."/>
            <person name="LaButti K.M."/>
            <person name="Lechner B.E."/>
            <person name="Liimatainen K."/>
            <person name="Lipzen A."/>
            <person name="Lukacs Z."/>
            <person name="Mihaltcheva S."/>
            <person name="Morgado L.N."/>
            <person name="Niskanen T."/>
            <person name="Noordeloos M.E."/>
            <person name="Ohm R.A."/>
            <person name="Ortiz-Santana B."/>
            <person name="Ovrebo C."/>
            <person name="Racz N."/>
            <person name="Riley R."/>
            <person name="Savchenko A."/>
            <person name="Shiryaev A."/>
            <person name="Soop K."/>
            <person name="Spirin V."/>
            <person name="Szebenyi C."/>
            <person name="Tomsovsky M."/>
            <person name="Tulloss R.E."/>
            <person name="Uehling J."/>
            <person name="Grigoriev I.V."/>
            <person name="Vagvolgyi C."/>
            <person name="Papp T."/>
            <person name="Martin F.M."/>
            <person name="Miettinen O."/>
            <person name="Hibbett D.S."/>
            <person name="Nagy L.G."/>
        </authorList>
    </citation>
    <scope>NUCLEOTIDE SEQUENCE [LARGE SCALE GENOMIC DNA]</scope>
    <source>
        <strain evidence="3 4">CBS 309.79</strain>
    </source>
</reference>
<dbReference type="SMART" id="SM00233">
    <property type="entry name" value="PH"/>
    <property type="match status" value="1"/>
</dbReference>
<feature type="compositionally biased region" description="Polar residues" evidence="1">
    <location>
        <begin position="704"/>
        <end position="728"/>
    </location>
</feature>
<feature type="compositionally biased region" description="Pro residues" evidence="1">
    <location>
        <begin position="776"/>
        <end position="792"/>
    </location>
</feature>
<feature type="compositionally biased region" description="Low complexity" evidence="1">
    <location>
        <begin position="400"/>
        <end position="413"/>
    </location>
</feature>